<keyword evidence="2 5" id="KW-0690">Ribosome biogenesis</keyword>
<protein>
    <recommendedName>
        <fullName evidence="5">Putative pre-16S rRNA nuclease</fullName>
        <ecNumber evidence="5">3.1.-.-</ecNumber>
    </recommendedName>
</protein>
<dbReference type="GO" id="GO:0005829">
    <property type="term" value="C:cytosol"/>
    <property type="evidence" value="ECO:0007669"/>
    <property type="project" value="TreeGrafter"/>
</dbReference>
<dbReference type="PANTHER" id="PTHR33317">
    <property type="entry name" value="POLYNUCLEOTIDYL TRANSFERASE, RIBONUCLEASE H-LIKE SUPERFAMILY PROTEIN"/>
    <property type="match status" value="1"/>
</dbReference>
<evidence type="ECO:0000256" key="5">
    <source>
        <dbReference type="HAMAP-Rule" id="MF_00651"/>
    </source>
</evidence>
<keyword evidence="4 5" id="KW-0378">Hydrolase</keyword>
<comment type="caution">
    <text evidence="7">The sequence shown here is derived from an EMBL/GenBank/DDBJ whole genome shotgun (WGS) entry which is preliminary data.</text>
</comment>
<evidence type="ECO:0000259" key="6">
    <source>
        <dbReference type="SMART" id="SM00732"/>
    </source>
</evidence>
<comment type="similarity">
    <text evidence="5">Belongs to the YqgF HJR family.</text>
</comment>
<dbReference type="Gene3D" id="3.30.420.140">
    <property type="entry name" value="YqgF/RNase H-like domain"/>
    <property type="match status" value="1"/>
</dbReference>
<dbReference type="EC" id="3.1.-.-" evidence="5"/>
<organism evidence="7 8">
    <name type="scientific">Ruminiclostridium papyrosolvens DSM 2782</name>
    <dbReference type="NCBI Taxonomy" id="588581"/>
    <lineage>
        <taxon>Bacteria</taxon>
        <taxon>Bacillati</taxon>
        <taxon>Bacillota</taxon>
        <taxon>Clostridia</taxon>
        <taxon>Eubacteriales</taxon>
        <taxon>Oscillospiraceae</taxon>
        <taxon>Ruminiclostridium</taxon>
    </lineage>
</organism>
<keyword evidence="8" id="KW-1185">Reference proteome</keyword>
<dbReference type="CDD" id="cd16964">
    <property type="entry name" value="YqgF"/>
    <property type="match status" value="1"/>
</dbReference>
<dbReference type="NCBIfam" id="TIGR00250">
    <property type="entry name" value="RNAse_H_YqgF"/>
    <property type="match status" value="1"/>
</dbReference>
<feature type="domain" description="YqgF/RNase H-like" evidence="6">
    <location>
        <begin position="1"/>
        <end position="102"/>
    </location>
</feature>
<sequence>MRILGIDYGDSRIGVAISDPMGWTAQGLEMIKSKESLKKAVLRLSEIIKEYGVTDIVIGYPINMNGTKGPRTERTEEFIKKISDFGEFNIIKWDERLTTVSAHRTMNELGIKASKKKDIVDTMSAVLILQGYLDRMAGNKKS</sequence>
<dbReference type="InterPro" id="IPR012337">
    <property type="entry name" value="RNaseH-like_sf"/>
</dbReference>
<dbReference type="AlphaFoldDB" id="F1T8G7"/>
<dbReference type="SUPFAM" id="SSF53098">
    <property type="entry name" value="Ribonuclease H-like"/>
    <property type="match status" value="1"/>
</dbReference>
<dbReference type="InterPro" id="IPR006641">
    <property type="entry name" value="YqgF/RNaseH-like_dom"/>
</dbReference>
<evidence type="ECO:0000256" key="4">
    <source>
        <dbReference type="ARBA" id="ARBA00022801"/>
    </source>
</evidence>
<dbReference type="Proteomes" id="UP000003860">
    <property type="component" value="Unassembled WGS sequence"/>
</dbReference>
<reference evidence="7" key="2">
    <citation type="submission" date="2011-01" db="EMBL/GenBank/DDBJ databases">
        <title>The Non-contiguous Finished genome of Clostridium papyrosolvens.</title>
        <authorList>
            <person name="Lucas S."/>
            <person name="Copeland A."/>
            <person name="Lapidus A."/>
            <person name="Cheng J.-F."/>
            <person name="Goodwin L."/>
            <person name="Pitluck S."/>
            <person name="Misra M."/>
            <person name="Chertkov O."/>
            <person name="Detter J.C."/>
            <person name="Han C."/>
            <person name="Tapia R."/>
            <person name="Land M."/>
            <person name="Hauser L."/>
            <person name="Kyrpides N."/>
            <person name="Ivanova N."/>
            <person name="Pagani I."/>
            <person name="Mouttaki H."/>
            <person name="He Z."/>
            <person name="Zhou J."/>
            <person name="Hemme C.L."/>
            <person name="Woyke T."/>
        </authorList>
    </citation>
    <scope>NUCLEOTIDE SEQUENCE [LARGE SCALE GENOMIC DNA]</scope>
    <source>
        <strain evidence="7">DSM 2782</strain>
    </source>
</reference>
<dbReference type="HAMAP" id="MF_00651">
    <property type="entry name" value="Nuclease_YqgF"/>
    <property type="match status" value="1"/>
</dbReference>
<proteinExistence type="inferred from homology"/>
<comment type="function">
    <text evidence="5">Could be a nuclease involved in processing of the 5'-end of pre-16S rRNA.</text>
</comment>
<dbReference type="Pfam" id="PF03652">
    <property type="entry name" value="RuvX"/>
    <property type="match status" value="1"/>
</dbReference>
<evidence type="ECO:0000256" key="1">
    <source>
        <dbReference type="ARBA" id="ARBA00022490"/>
    </source>
</evidence>
<accession>F1T8G7</accession>
<reference evidence="7" key="1">
    <citation type="submission" date="2009-07" db="EMBL/GenBank/DDBJ databases">
        <authorList>
            <consortium name="US DOE Joint Genome Institute (JGI-PGF)"/>
            <person name="Lucas S."/>
            <person name="Copeland A."/>
            <person name="Lapidus A."/>
            <person name="Glavina del Rio T."/>
            <person name="Tice H."/>
            <person name="Bruce D."/>
            <person name="Goodwin L."/>
            <person name="Pitluck S."/>
            <person name="Larimer F."/>
            <person name="Land M.L."/>
            <person name="Mouttaki H."/>
            <person name="He Z."/>
            <person name="Zhou J."/>
            <person name="Hemme C.L."/>
        </authorList>
    </citation>
    <scope>NUCLEOTIDE SEQUENCE</scope>
    <source>
        <strain evidence="7">DSM 2782</strain>
    </source>
</reference>
<dbReference type="PANTHER" id="PTHR33317:SF4">
    <property type="entry name" value="POLYNUCLEOTIDYL TRANSFERASE, RIBONUCLEASE H-LIKE SUPERFAMILY PROTEIN"/>
    <property type="match status" value="1"/>
</dbReference>
<evidence type="ECO:0000256" key="3">
    <source>
        <dbReference type="ARBA" id="ARBA00022722"/>
    </source>
</evidence>
<keyword evidence="1 5" id="KW-0963">Cytoplasm</keyword>
<dbReference type="InterPro" id="IPR005227">
    <property type="entry name" value="YqgF"/>
</dbReference>
<dbReference type="InterPro" id="IPR037027">
    <property type="entry name" value="YqgF/RNaseH-like_dom_sf"/>
</dbReference>
<gene>
    <name evidence="7" type="ORF">Cpap_4208</name>
</gene>
<dbReference type="GO" id="GO:0000967">
    <property type="term" value="P:rRNA 5'-end processing"/>
    <property type="evidence" value="ECO:0007669"/>
    <property type="project" value="UniProtKB-UniRule"/>
</dbReference>
<dbReference type="RefSeq" id="WP_004616712.1">
    <property type="nucleotide sequence ID" value="NZ_ACXX02000001.1"/>
</dbReference>
<evidence type="ECO:0000313" key="8">
    <source>
        <dbReference type="Proteomes" id="UP000003860"/>
    </source>
</evidence>
<dbReference type="GO" id="GO:0004518">
    <property type="term" value="F:nuclease activity"/>
    <property type="evidence" value="ECO:0007669"/>
    <property type="project" value="UniProtKB-KW"/>
</dbReference>
<keyword evidence="3 5" id="KW-0540">Nuclease</keyword>
<dbReference type="OrthoDB" id="9796140at2"/>
<dbReference type="SMART" id="SM00732">
    <property type="entry name" value="YqgFc"/>
    <property type="match status" value="1"/>
</dbReference>
<name>F1T8G7_9FIRM</name>
<dbReference type="EMBL" id="ACXX02000001">
    <property type="protein sequence ID" value="EGD49765.1"/>
    <property type="molecule type" value="Genomic_DNA"/>
</dbReference>
<evidence type="ECO:0000256" key="2">
    <source>
        <dbReference type="ARBA" id="ARBA00022517"/>
    </source>
</evidence>
<dbReference type="eggNOG" id="COG0816">
    <property type="taxonomic scope" value="Bacteria"/>
</dbReference>
<dbReference type="GO" id="GO:0016788">
    <property type="term" value="F:hydrolase activity, acting on ester bonds"/>
    <property type="evidence" value="ECO:0007669"/>
    <property type="project" value="UniProtKB-UniRule"/>
</dbReference>
<evidence type="ECO:0000313" key="7">
    <source>
        <dbReference type="EMBL" id="EGD49765.1"/>
    </source>
</evidence>
<dbReference type="STRING" id="588581.Cpap_4208"/>
<comment type="subcellular location">
    <subcellularLocation>
        <location evidence="5">Cytoplasm</location>
    </subcellularLocation>
</comment>